<dbReference type="AlphaFoldDB" id="A0A5N5QK70"/>
<evidence type="ECO:0000313" key="3">
    <source>
        <dbReference type="Proteomes" id="UP000383932"/>
    </source>
</evidence>
<protein>
    <submittedName>
        <fullName evidence="2">Uncharacterized protein</fullName>
    </submittedName>
</protein>
<evidence type="ECO:0000313" key="2">
    <source>
        <dbReference type="EMBL" id="KAB5592142.1"/>
    </source>
</evidence>
<dbReference type="OrthoDB" id="3183152at2759"/>
<accession>A0A5N5QK70</accession>
<feature type="region of interest" description="Disordered" evidence="1">
    <location>
        <begin position="15"/>
        <end position="74"/>
    </location>
</feature>
<proteinExistence type="predicted"/>
<reference evidence="2 3" key="1">
    <citation type="journal article" date="2019" name="Fungal Biol. Biotechnol.">
        <title>Draft genome sequence of fastidious pathogen Ceratobasidium theobromae, which causes vascular-streak dieback in Theobroma cacao.</title>
        <authorList>
            <person name="Ali S.S."/>
            <person name="Asman A."/>
            <person name="Shao J."/>
            <person name="Firmansyah A.P."/>
            <person name="Susilo A.W."/>
            <person name="Rosmana A."/>
            <person name="McMahon P."/>
            <person name="Junaid M."/>
            <person name="Guest D."/>
            <person name="Kheng T.Y."/>
            <person name="Meinhardt L.W."/>
            <person name="Bailey B.A."/>
        </authorList>
    </citation>
    <scope>NUCLEOTIDE SEQUENCE [LARGE SCALE GENOMIC DNA]</scope>
    <source>
        <strain evidence="2 3">CT2</strain>
    </source>
</reference>
<dbReference type="EMBL" id="SSOP01000075">
    <property type="protein sequence ID" value="KAB5592142.1"/>
    <property type="molecule type" value="Genomic_DNA"/>
</dbReference>
<organism evidence="2 3">
    <name type="scientific">Ceratobasidium theobromae</name>
    <dbReference type="NCBI Taxonomy" id="1582974"/>
    <lineage>
        <taxon>Eukaryota</taxon>
        <taxon>Fungi</taxon>
        <taxon>Dikarya</taxon>
        <taxon>Basidiomycota</taxon>
        <taxon>Agaricomycotina</taxon>
        <taxon>Agaricomycetes</taxon>
        <taxon>Cantharellales</taxon>
        <taxon>Ceratobasidiaceae</taxon>
        <taxon>Ceratobasidium</taxon>
    </lineage>
</organism>
<evidence type="ECO:0000256" key="1">
    <source>
        <dbReference type="SAM" id="MobiDB-lite"/>
    </source>
</evidence>
<comment type="caution">
    <text evidence="2">The sequence shown here is derived from an EMBL/GenBank/DDBJ whole genome shotgun (WGS) entry which is preliminary data.</text>
</comment>
<feature type="compositionally biased region" description="Polar residues" evidence="1">
    <location>
        <begin position="63"/>
        <end position="74"/>
    </location>
</feature>
<gene>
    <name evidence="2" type="ORF">CTheo_4407</name>
</gene>
<dbReference type="Proteomes" id="UP000383932">
    <property type="component" value="Unassembled WGS sequence"/>
</dbReference>
<sequence>MAGIMLRPLASLGSERAPLPCMDPLGGRSRSGSGKVKHSAESVRASPYPPLTRSSGGFGLKRNASQPLRRTTSLHGGDSLAALEQQANACKPNKRRIRPLRAAPSFVNTHPLDMLVCPPPAPPPQCQVSAPKLPMRRRSSLAPAPTAPTAFVIPRPSHVPLPSPPAYTCPKKKREPLAQRTIRRTFERTTRGAQVKVLGAHAAMRMMSEAEEEASVAASLVVIKDDSDDDISMSDSWVQVDRTPEEMDWSIIDGDY</sequence>
<keyword evidence="3" id="KW-1185">Reference proteome</keyword>
<name>A0A5N5QK70_9AGAM</name>